<feature type="region of interest" description="Disordered" evidence="10">
    <location>
        <begin position="569"/>
        <end position="620"/>
    </location>
</feature>
<comment type="caution">
    <text evidence="14">The sequence shown here is derived from an EMBL/GenBank/DDBJ whole genome shotgun (WGS) entry which is preliminary data.</text>
</comment>
<dbReference type="OrthoDB" id="29221at2759"/>
<feature type="compositionally biased region" description="Basic residues" evidence="10">
    <location>
        <begin position="64"/>
        <end position="76"/>
    </location>
</feature>
<dbReference type="InterPro" id="IPR036443">
    <property type="entry name" value="Znf_RanBP2_sf"/>
</dbReference>
<evidence type="ECO:0000256" key="5">
    <source>
        <dbReference type="ARBA" id="ARBA00022833"/>
    </source>
</evidence>
<dbReference type="PANTHER" id="PTHR13948:SF3">
    <property type="entry name" value="FI21118P1"/>
    <property type="match status" value="1"/>
</dbReference>
<protein>
    <recommendedName>
        <fullName evidence="16">RNA-binding protein</fullName>
    </recommendedName>
</protein>
<dbReference type="PANTHER" id="PTHR13948">
    <property type="entry name" value="RNA-BINDING PROTEIN"/>
    <property type="match status" value="1"/>
</dbReference>
<feature type="region of interest" description="Disordered" evidence="10">
    <location>
        <begin position="301"/>
        <end position="320"/>
    </location>
</feature>
<evidence type="ECO:0000313" key="15">
    <source>
        <dbReference type="Proteomes" id="UP001150941"/>
    </source>
</evidence>
<proteinExistence type="predicted"/>
<keyword evidence="4 9" id="KW-0863">Zinc-finger</keyword>
<feature type="domain" description="RRM" evidence="11">
    <location>
        <begin position="270"/>
        <end position="385"/>
    </location>
</feature>
<dbReference type="Pfam" id="PF01585">
    <property type="entry name" value="G-patch"/>
    <property type="match status" value="1"/>
</dbReference>
<evidence type="ECO:0000256" key="4">
    <source>
        <dbReference type="ARBA" id="ARBA00022771"/>
    </source>
</evidence>
<dbReference type="Gene3D" id="4.10.1060.10">
    <property type="entry name" value="Zinc finger, RanBP2-type"/>
    <property type="match status" value="1"/>
</dbReference>
<evidence type="ECO:0000256" key="9">
    <source>
        <dbReference type="PROSITE-ProRule" id="PRU00322"/>
    </source>
</evidence>
<dbReference type="PROSITE" id="PS01358">
    <property type="entry name" value="ZF_RANBP2_1"/>
    <property type="match status" value="1"/>
</dbReference>
<gene>
    <name evidence="14" type="ORF">N7468_009468</name>
</gene>
<dbReference type="PROSITE" id="PS50174">
    <property type="entry name" value="G_PATCH"/>
    <property type="match status" value="1"/>
</dbReference>
<dbReference type="InterPro" id="IPR000467">
    <property type="entry name" value="G_patch_dom"/>
</dbReference>
<evidence type="ECO:0000256" key="1">
    <source>
        <dbReference type="ARBA" id="ARBA00004123"/>
    </source>
</evidence>
<dbReference type="GO" id="GO:0003723">
    <property type="term" value="F:RNA binding"/>
    <property type="evidence" value="ECO:0007669"/>
    <property type="project" value="UniProtKB-UniRule"/>
</dbReference>
<dbReference type="PROSITE" id="PS50199">
    <property type="entry name" value="ZF_RANBP2_2"/>
    <property type="match status" value="1"/>
</dbReference>
<name>A0A9W9TFA1_9EURO</name>
<dbReference type="InterPro" id="IPR000504">
    <property type="entry name" value="RRM_dom"/>
</dbReference>
<feature type="compositionally biased region" description="Basic and acidic residues" evidence="10">
    <location>
        <begin position="20"/>
        <end position="63"/>
    </location>
</feature>
<dbReference type="GO" id="GO:0008270">
    <property type="term" value="F:zinc ion binding"/>
    <property type="evidence" value="ECO:0007669"/>
    <property type="project" value="UniProtKB-KW"/>
</dbReference>
<organism evidence="14 15">
    <name type="scientific">Penicillium chermesinum</name>
    <dbReference type="NCBI Taxonomy" id="63820"/>
    <lineage>
        <taxon>Eukaryota</taxon>
        <taxon>Fungi</taxon>
        <taxon>Dikarya</taxon>
        <taxon>Ascomycota</taxon>
        <taxon>Pezizomycotina</taxon>
        <taxon>Eurotiomycetes</taxon>
        <taxon>Eurotiomycetidae</taxon>
        <taxon>Eurotiales</taxon>
        <taxon>Aspergillaceae</taxon>
        <taxon>Penicillium</taxon>
    </lineage>
</organism>
<feature type="domain" description="G-patch" evidence="12">
    <location>
        <begin position="616"/>
        <end position="662"/>
    </location>
</feature>
<evidence type="ECO:0000313" key="14">
    <source>
        <dbReference type="EMBL" id="KAJ5220264.1"/>
    </source>
</evidence>
<dbReference type="SMART" id="SM00443">
    <property type="entry name" value="G_patch"/>
    <property type="match status" value="1"/>
</dbReference>
<feature type="domain" description="RanBP2-type" evidence="13">
    <location>
        <begin position="210"/>
        <end position="240"/>
    </location>
</feature>
<dbReference type="InterPro" id="IPR035979">
    <property type="entry name" value="RBD_domain_sf"/>
</dbReference>
<comment type="subcellular location">
    <subcellularLocation>
        <location evidence="1">Nucleus</location>
    </subcellularLocation>
</comment>
<reference evidence="14" key="2">
    <citation type="journal article" date="2023" name="IMA Fungus">
        <title>Comparative genomic study of the Penicillium genus elucidates a diverse pangenome and 15 lateral gene transfer events.</title>
        <authorList>
            <person name="Petersen C."/>
            <person name="Sorensen T."/>
            <person name="Nielsen M.R."/>
            <person name="Sondergaard T.E."/>
            <person name="Sorensen J.L."/>
            <person name="Fitzpatrick D.A."/>
            <person name="Frisvad J.C."/>
            <person name="Nielsen K.L."/>
        </authorList>
    </citation>
    <scope>NUCLEOTIDE SEQUENCE</scope>
    <source>
        <strain evidence="14">IBT 19713</strain>
    </source>
</reference>
<dbReference type="GO" id="GO:0005634">
    <property type="term" value="C:nucleus"/>
    <property type="evidence" value="ECO:0007669"/>
    <property type="project" value="UniProtKB-SubCell"/>
</dbReference>
<keyword evidence="5" id="KW-0862">Zinc</keyword>
<evidence type="ECO:0000256" key="8">
    <source>
        <dbReference type="PROSITE-ProRule" id="PRU00176"/>
    </source>
</evidence>
<dbReference type="SMART" id="SM00547">
    <property type="entry name" value="ZnF_RBZ"/>
    <property type="match status" value="1"/>
</dbReference>
<dbReference type="PROSITE" id="PS50102">
    <property type="entry name" value="RRM"/>
    <property type="match status" value="2"/>
</dbReference>
<dbReference type="SUPFAM" id="SSF54928">
    <property type="entry name" value="RNA-binding domain, RBD"/>
    <property type="match status" value="2"/>
</dbReference>
<dbReference type="Proteomes" id="UP001150941">
    <property type="component" value="Unassembled WGS sequence"/>
</dbReference>
<evidence type="ECO:0000256" key="3">
    <source>
        <dbReference type="ARBA" id="ARBA00022737"/>
    </source>
</evidence>
<feature type="compositionally biased region" description="Basic and acidic residues" evidence="10">
    <location>
        <begin position="447"/>
        <end position="457"/>
    </location>
</feature>
<dbReference type="Pfam" id="PF00641">
    <property type="entry name" value="Zn_ribbon_RanBP"/>
    <property type="match status" value="1"/>
</dbReference>
<dbReference type="Gene3D" id="3.30.70.330">
    <property type="match status" value="2"/>
</dbReference>
<accession>A0A9W9TFA1</accession>
<feature type="compositionally biased region" description="Low complexity" evidence="10">
    <location>
        <begin position="87"/>
        <end position="97"/>
    </location>
</feature>
<evidence type="ECO:0000256" key="2">
    <source>
        <dbReference type="ARBA" id="ARBA00022723"/>
    </source>
</evidence>
<dbReference type="GeneID" id="83206067"/>
<evidence type="ECO:0000256" key="6">
    <source>
        <dbReference type="ARBA" id="ARBA00022884"/>
    </source>
</evidence>
<keyword evidence="15" id="KW-1185">Reference proteome</keyword>
<feature type="domain" description="RRM" evidence="11">
    <location>
        <begin position="114"/>
        <end position="202"/>
    </location>
</feature>
<feature type="region of interest" description="Disordered" evidence="10">
    <location>
        <begin position="1"/>
        <end position="108"/>
    </location>
</feature>
<dbReference type="GO" id="GO:0000398">
    <property type="term" value="P:mRNA splicing, via spliceosome"/>
    <property type="evidence" value="ECO:0007669"/>
    <property type="project" value="TreeGrafter"/>
</dbReference>
<dbReference type="InterPro" id="IPR055494">
    <property type="entry name" value="DUF7066"/>
</dbReference>
<feature type="compositionally biased region" description="Basic and acidic residues" evidence="10">
    <location>
        <begin position="1"/>
        <end position="10"/>
    </location>
</feature>
<keyword evidence="2" id="KW-0479">Metal-binding</keyword>
<dbReference type="EMBL" id="JAPQKS010000007">
    <property type="protein sequence ID" value="KAJ5220264.1"/>
    <property type="molecule type" value="Genomic_DNA"/>
</dbReference>
<evidence type="ECO:0000256" key="10">
    <source>
        <dbReference type="SAM" id="MobiDB-lite"/>
    </source>
</evidence>
<feature type="region of interest" description="Disordered" evidence="10">
    <location>
        <begin position="673"/>
        <end position="698"/>
    </location>
</feature>
<dbReference type="RefSeq" id="XP_058327094.1">
    <property type="nucleotide sequence ID" value="XM_058478764.1"/>
</dbReference>
<feature type="compositionally biased region" description="Gly residues" evidence="10">
    <location>
        <begin position="98"/>
        <end position="108"/>
    </location>
</feature>
<evidence type="ECO:0000259" key="12">
    <source>
        <dbReference type="PROSITE" id="PS50174"/>
    </source>
</evidence>
<evidence type="ECO:0000256" key="7">
    <source>
        <dbReference type="ARBA" id="ARBA00023242"/>
    </source>
</evidence>
<evidence type="ECO:0008006" key="16">
    <source>
        <dbReference type="Google" id="ProtNLM"/>
    </source>
</evidence>
<reference evidence="14" key="1">
    <citation type="submission" date="2022-11" db="EMBL/GenBank/DDBJ databases">
        <authorList>
            <person name="Petersen C."/>
        </authorList>
    </citation>
    <scope>NUCLEOTIDE SEQUENCE</scope>
    <source>
        <strain evidence="14">IBT 19713</strain>
    </source>
</reference>
<keyword evidence="6 8" id="KW-0694">RNA-binding</keyword>
<keyword evidence="3" id="KW-0677">Repeat</keyword>
<feature type="compositionally biased region" description="Basic and acidic residues" evidence="10">
    <location>
        <begin position="77"/>
        <end position="86"/>
    </location>
</feature>
<feature type="region of interest" description="Disordered" evidence="10">
    <location>
        <begin position="427"/>
        <end position="476"/>
    </location>
</feature>
<evidence type="ECO:0000259" key="13">
    <source>
        <dbReference type="PROSITE" id="PS50199"/>
    </source>
</evidence>
<dbReference type="SUPFAM" id="SSF90209">
    <property type="entry name" value="Ran binding protein zinc finger-like"/>
    <property type="match status" value="1"/>
</dbReference>
<feature type="compositionally biased region" description="Basic and acidic residues" evidence="10">
    <location>
        <begin position="577"/>
        <end position="588"/>
    </location>
</feature>
<dbReference type="InterPro" id="IPR001876">
    <property type="entry name" value="Znf_RanBP2"/>
</dbReference>
<dbReference type="SMART" id="SM00360">
    <property type="entry name" value="RRM"/>
    <property type="match status" value="2"/>
</dbReference>
<keyword evidence="7" id="KW-0539">Nucleus</keyword>
<sequence length="698" mass="78842">MVRPYSDSHRGYPGPRRGGNSRDNRDGRYSHSHNQHRDTRYDYPRNRDEQHGYRDLDREDHGRRSSRSPHSRRGRQPYRDRDDEGYRSPPYSGSGSPSRGGGHRGYGYMGQESREVLIEGFPIDMTEDDVMQELRNAYHVNELDDLRIIRDRVTRVSKQLGFLRFRSLEESREFVKRNHPSIYLYGPTAQRSTKVRIAYCREKEDRTRPRDEPDWPCQNCGVSNYSTRQKCFRCHTYRPEEPPAGPFGMPPQKVVNSGDNDVALDSQPSQFLLIRGLDGSVSEELLARGVAKLYRPAAESQEAGSVTSKKGGKAASATGDANLGAREGSIRRVLLVRDRRLNESWRYGFAEFADITDAQAALARFNSFERFTISSRPVMISYIHAGVFVPVMDFEPTSDKFTFSPLINPAMKLRYWDVGGYVTELEVSPAKDDDQGNTTTTETPVTKQEKAPKEKEKPKKRKAEATGSSNPKRLAMPSALKFWSDRHAELHGTKEGETQPADQLQEKSAPVQSYADLNRNCCYLCLRQFESPAKVNRHERLSQMHRENLNNPELVKRGIFKLVKHGIITPPQNSTESEYRDRAKERRQTYGQVGTSDPRPGYESEPEEAEEPPSNVPSKGAALLSKMGWSEGSGLGAQGTGVTAPIATEVYAQGVGLGAQGGKLGDAVEEAGRNTRGRYDEFLEKTKENARQRYDKMS</sequence>
<evidence type="ECO:0000259" key="11">
    <source>
        <dbReference type="PROSITE" id="PS50102"/>
    </source>
</evidence>
<dbReference type="Pfam" id="PF23217">
    <property type="entry name" value="DUF7066"/>
    <property type="match status" value="1"/>
</dbReference>
<dbReference type="InterPro" id="IPR012677">
    <property type="entry name" value="Nucleotide-bd_a/b_plait_sf"/>
</dbReference>
<dbReference type="AlphaFoldDB" id="A0A9W9TFA1"/>